<comment type="caution">
    <text evidence="1">The sequence shown here is derived from an EMBL/GenBank/DDBJ whole genome shotgun (WGS) entry which is preliminary data.</text>
</comment>
<organism evidence="1 2">
    <name type="scientific">[Ruminococcus] torques</name>
    <dbReference type="NCBI Taxonomy" id="33039"/>
    <lineage>
        <taxon>Bacteria</taxon>
        <taxon>Bacillati</taxon>
        <taxon>Bacillota</taxon>
        <taxon>Clostridia</taxon>
        <taxon>Lachnospirales</taxon>
        <taxon>Lachnospiraceae</taxon>
        <taxon>Mediterraneibacter</taxon>
    </lineage>
</organism>
<dbReference type="Proteomes" id="UP000292665">
    <property type="component" value="Unassembled WGS sequence"/>
</dbReference>
<sequence>MKLIFNDATEIIVQQVESHGDYLRILTVGITPEQLKVLFTDSSRTSRMIVQERGQTIATYKGYTAYDHAEIYTGQIYGVVLYKEGTTTEERLTNVEDTVNQTNTDLQMAIAELTTVIATLATSAAGTPQNIEGGEADV</sequence>
<name>A0A4Q5C4P1_9FIRM</name>
<proteinExistence type="predicted"/>
<accession>A0A4Q5C4P1</accession>
<dbReference type="AlphaFoldDB" id="A0A4Q5C4P1"/>
<protein>
    <submittedName>
        <fullName evidence="1">Uncharacterized protein</fullName>
    </submittedName>
</protein>
<evidence type="ECO:0000313" key="1">
    <source>
        <dbReference type="EMBL" id="RYS78790.1"/>
    </source>
</evidence>
<dbReference type="EMBL" id="RCYR01000022">
    <property type="protein sequence ID" value="RYS78790.1"/>
    <property type="molecule type" value="Genomic_DNA"/>
</dbReference>
<evidence type="ECO:0000313" key="2">
    <source>
        <dbReference type="Proteomes" id="UP000292665"/>
    </source>
</evidence>
<gene>
    <name evidence="1" type="ORF">EAI93_10610</name>
</gene>
<reference evidence="1 2" key="1">
    <citation type="journal article" date="2019" name="Science, e1252229">
        <title>Invertible promoters mediate bacterial phase variation, antibiotic resistance, and host adaptation in the gut.</title>
        <authorList>
            <person name="Jiang X."/>
            <person name="Hall A.B."/>
            <person name="Arthur T.D."/>
            <person name="Plichta D.R."/>
            <person name="Covington C.T."/>
            <person name="Poyet M."/>
            <person name="Crothers J."/>
            <person name="Moses P.L."/>
            <person name="Tolonen A.C."/>
            <person name="Vlamakis H."/>
            <person name="Alm E.J."/>
            <person name="Xavier R.J."/>
        </authorList>
    </citation>
    <scope>NUCLEOTIDE SEQUENCE [LARGE SCALE GENOMIC DNA]</scope>
    <source>
        <strain evidence="2">aa_0143</strain>
    </source>
</reference>
<dbReference type="RefSeq" id="WP_009242761.1">
    <property type="nucleotide sequence ID" value="NZ_CATZVU010000002.1"/>
</dbReference>
<dbReference type="GeneID" id="97328406"/>